<evidence type="ECO:0000313" key="4">
    <source>
        <dbReference type="EMBL" id="PPQ96585.1"/>
    </source>
</evidence>
<feature type="compositionally biased region" description="Low complexity" evidence="1">
    <location>
        <begin position="1148"/>
        <end position="1158"/>
    </location>
</feature>
<sequence>MVSVTCSKFLRSLRSVCAPITTLVGFSLLLTYIFVLYQPTRGPGLVQKLGWQSWDLVSMVGQASKPQGPTSTGNEDHTVDWWNVTKPEESVDLSSLPLDVWSPLLPHDTGLSEIAIVHCVIDPELAGDICAPDSTSEQDAIKGKWVRVPRNLNREGGYISGYLHIHYRRTRRQDIDLITDIRLLTQDQHPDSSEGWHQAEVSLRSGMMRTPPLYLWYKTGKTSGNMSPEEKANIITEIDVLYGEDAPWYGFEKLEPPTLEQTTRAEATWVTIRRGVKVPPRAPPLHFSHSGKFKILQVADLHFSVSQGVCRDTLLSPCEHSDNLTNTLIGHVIDEEKPDMIVFSGDQLNGQGTTWDAKSVLAKFSKAVTERGIPWAAVFGNHDEEDGVRKEQQVTLMKGLPYSLVERGPKDVHGVGNYVLKVYSPDASKTHVLTLYFLDSGSYSKGILDWFGFFTPTEYDWIRQSQIDWFLQESASIKQIERPFRPDTAKDMGSIWGRQDEQLTPSSRKLAKPNALMFYHIPIPETYSTPDKDPRTGKSLDVGLTGLEPHGNPKKNDGFFENGILKAMESAHVANRDAHEVKVIGNGHCHVTENCRRFKGVWFCFGGGGSYSGYSKIGFDRRFRIYDISDFGETIRTYKRTEKDEIIDEMLCQFSPPFLVCRPVAALQQTMSRSSQSSQVNGSHPSRRENSSISSNTSGSGRSERGSRHPSPAVETAVTRLLVSIKQLLEALTLWSQLRMNEEGVSDVYVRLGNDFNQALAAFAQFNINMDELLSVPDDLRQVLEQCLAEDATPENLELYLPSVREIITNLLQGLRGKQSIYRRIVSDHRHRSGDPDRTDSRSSRSNGTSRRDGSHRHQGSRQVTEEERAESDGTSRRSGQSGRSRREQSSSQQPSTTGNDFVGGFAPSIVEHPQEPSEPLESQRSSEQQIAQRRSDRGPSPITQSSSTSTIQDGFTDENERESLSRTNNSTPTDEPPKPSSPPPQQVVPPSVKRYSLVDKPIERPANLAPSVVVEPSSPQPDQVGTSSPPPPDTPTVEPPPAVAQSLAALKSDVHLERRASKRFSIYNISKMTGGSTTRERSLRGAANHPNRRSLAATGNLTQNDLAVLTEVDDEEPGPSTKPEPTPRPKLSRSNTPVPAVPPLPTTPSRSRSPEPTASAVEIAPSPQPEPPSDPSKITIFLQLGREVKKVVVDPAISFASLRVLFVDKFSYNPGLDNFPAIYIRDPASGVQYELEDTDDVKEKCLISLNIEPLDQIKQHIDAQILNLANDIKELRSAVTSSNRHSAHFSEMAAQPLAESTPAPNRPSDRQFQHVARRLSRFMGDTPPSFLSQMQQHPLPNSMTPIPPQMTGQSLQPQMTGGSVLSEYTSRVVTDLKTQFDEVQNLRRDLGVMRQLYTEFMKSTKESLGTLRTQTQSVKQLANSKVGGAREYIDSGKKKLDTRSQNVLTEVERLQDIIENMKDDVVKRQVTPNAIVFRNIKKDMESVAAELASLSEHITTIKPMWKKTWEEELQNIVEEQQFLTHQEEFLSDLQEDYKAMAEVYGHVEKVVTLRKPNGQGKTRSRGFKPSPKEEGQDDLSNVMLEIRTAAVDPEKRLKAIEASQKNREKELASRSDEMQQELQDFVSQKKLKMTGGAEEAERVRQKRSEMTLKAMFNGGRDGSASPSFGVLETPASPSGS</sequence>
<name>A0A409Y0R6_9AGAR</name>
<dbReference type="Pfam" id="PF03915">
    <property type="entry name" value="AIP3"/>
    <property type="match status" value="1"/>
</dbReference>
<dbReference type="InParanoid" id="A0A409Y0R6"/>
<dbReference type="Pfam" id="PF00149">
    <property type="entry name" value="Metallophos"/>
    <property type="match status" value="1"/>
</dbReference>
<organism evidence="4 5">
    <name type="scientific">Gymnopilus dilepis</name>
    <dbReference type="NCBI Taxonomy" id="231916"/>
    <lineage>
        <taxon>Eukaryota</taxon>
        <taxon>Fungi</taxon>
        <taxon>Dikarya</taxon>
        <taxon>Basidiomycota</taxon>
        <taxon>Agaricomycotina</taxon>
        <taxon>Agaricomycetes</taxon>
        <taxon>Agaricomycetidae</taxon>
        <taxon>Agaricales</taxon>
        <taxon>Agaricineae</taxon>
        <taxon>Hymenogastraceae</taxon>
        <taxon>Gymnopilus</taxon>
    </lineage>
</organism>
<keyword evidence="2" id="KW-1133">Transmembrane helix</keyword>
<dbReference type="FunCoup" id="A0A409Y0R6">
    <property type="interactions" value="44"/>
</dbReference>
<feature type="compositionally biased region" description="Low complexity" evidence="1">
    <location>
        <begin position="691"/>
        <end position="701"/>
    </location>
</feature>
<dbReference type="InterPro" id="IPR005613">
    <property type="entry name" value="AIP3_C"/>
</dbReference>
<gene>
    <name evidence="4" type="ORF">CVT26_006322</name>
</gene>
<dbReference type="STRING" id="231916.A0A409Y0R6"/>
<evidence type="ECO:0000256" key="2">
    <source>
        <dbReference type="SAM" id="Phobius"/>
    </source>
</evidence>
<feature type="compositionally biased region" description="Low complexity" evidence="1">
    <location>
        <begin position="671"/>
        <end position="684"/>
    </location>
</feature>
<comment type="caution">
    <text evidence="4">The sequence shown here is derived from an EMBL/GenBank/DDBJ whole genome shotgun (WGS) entry which is preliminary data.</text>
</comment>
<dbReference type="GO" id="GO:0005737">
    <property type="term" value="C:cytoplasm"/>
    <property type="evidence" value="ECO:0007669"/>
    <property type="project" value="TreeGrafter"/>
</dbReference>
<dbReference type="InterPro" id="IPR004843">
    <property type="entry name" value="Calcineurin-like_PHP"/>
</dbReference>
<feature type="domain" description="Actin interacting protein 3 C-terminal" evidence="3">
    <location>
        <begin position="1182"/>
        <end position="1650"/>
    </location>
</feature>
<dbReference type="Gene3D" id="2.100.10.50">
    <property type="match status" value="1"/>
</dbReference>
<feature type="compositionally biased region" description="Basic and acidic residues" evidence="1">
    <location>
        <begin position="826"/>
        <end position="843"/>
    </location>
</feature>
<accession>A0A409Y0R6</accession>
<evidence type="ECO:0000313" key="5">
    <source>
        <dbReference type="Proteomes" id="UP000284706"/>
    </source>
</evidence>
<dbReference type="SUPFAM" id="SSF56300">
    <property type="entry name" value="Metallo-dependent phosphatases"/>
    <property type="match status" value="1"/>
</dbReference>
<reference evidence="4 5" key="1">
    <citation type="journal article" date="2018" name="Evol. Lett.">
        <title>Horizontal gene cluster transfer increased hallucinogenic mushroom diversity.</title>
        <authorList>
            <person name="Reynolds H.T."/>
            <person name="Vijayakumar V."/>
            <person name="Gluck-Thaler E."/>
            <person name="Korotkin H.B."/>
            <person name="Matheny P.B."/>
            <person name="Slot J.C."/>
        </authorList>
    </citation>
    <scope>NUCLEOTIDE SEQUENCE [LARGE SCALE GENOMIC DNA]</scope>
    <source>
        <strain evidence="4 5">SRW20</strain>
    </source>
</reference>
<dbReference type="OrthoDB" id="783096at2759"/>
<dbReference type="Proteomes" id="UP000284706">
    <property type="component" value="Unassembled WGS sequence"/>
</dbReference>
<feature type="compositionally biased region" description="Low complexity" evidence="1">
    <location>
        <begin position="890"/>
        <end position="899"/>
    </location>
</feature>
<dbReference type="InterPro" id="IPR029052">
    <property type="entry name" value="Metallo-depent_PP-like"/>
</dbReference>
<dbReference type="EMBL" id="NHYE01001350">
    <property type="protein sequence ID" value="PPQ96585.1"/>
    <property type="molecule type" value="Genomic_DNA"/>
</dbReference>
<feature type="compositionally biased region" description="Low complexity" evidence="1">
    <location>
        <begin position="940"/>
        <end position="953"/>
    </location>
</feature>
<keyword evidence="2" id="KW-0472">Membrane</keyword>
<feature type="transmembrane region" description="Helical" evidence="2">
    <location>
        <begin position="16"/>
        <end position="37"/>
    </location>
</feature>
<feature type="region of interest" description="Disordered" evidence="1">
    <location>
        <begin position="1657"/>
        <end position="1681"/>
    </location>
</feature>
<feature type="region of interest" description="Disordered" evidence="1">
    <location>
        <begin position="826"/>
        <end position="1042"/>
    </location>
</feature>
<feature type="compositionally biased region" description="Pro residues" evidence="1">
    <location>
        <begin position="1029"/>
        <end position="1042"/>
    </location>
</feature>
<dbReference type="Gene3D" id="1.20.58.1540">
    <property type="entry name" value="Actin interacting protein 3, C-terminal domain"/>
    <property type="match status" value="1"/>
</dbReference>
<dbReference type="PANTHER" id="PTHR32440">
    <property type="entry name" value="PHOSPHATASE DCR2-RELATED-RELATED"/>
    <property type="match status" value="1"/>
</dbReference>
<feature type="region of interest" description="Disordered" evidence="1">
    <location>
        <begin position="1070"/>
        <end position="1177"/>
    </location>
</feature>
<dbReference type="Pfam" id="PF23153">
    <property type="entry name" value="Aip3p_Bud6_N"/>
    <property type="match status" value="1"/>
</dbReference>
<dbReference type="GO" id="GO:0004721">
    <property type="term" value="F:phosphoprotein phosphatase activity"/>
    <property type="evidence" value="ECO:0007669"/>
    <property type="project" value="TreeGrafter"/>
</dbReference>
<feature type="region of interest" description="Disordered" evidence="1">
    <location>
        <begin position="671"/>
        <end position="712"/>
    </location>
</feature>
<dbReference type="CDD" id="cd07383">
    <property type="entry name" value="MPP_Dcr2"/>
    <property type="match status" value="1"/>
</dbReference>
<dbReference type="InterPro" id="IPR056279">
    <property type="entry name" value="Aip3p_Bud6_N"/>
</dbReference>
<feature type="compositionally biased region" description="Polar residues" evidence="1">
    <location>
        <begin position="921"/>
        <end position="933"/>
    </location>
</feature>
<dbReference type="GO" id="GO:0005519">
    <property type="term" value="F:cytoskeletal regulatory protein binding"/>
    <property type="evidence" value="ECO:0007669"/>
    <property type="project" value="InterPro"/>
</dbReference>
<feature type="region of interest" description="Disordered" evidence="1">
    <location>
        <begin position="1555"/>
        <end position="1580"/>
    </location>
</feature>
<protein>
    <recommendedName>
        <fullName evidence="3">Actin interacting protein 3 C-terminal domain-containing protein</fullName>
    </recommendedName>
</protein>
<keyword evidence="2" id="KW-0812">Transmembrane</keyword>
<feature type="compositionally biased region" description="Pro residues" evidence="1">
    <location>
        <begin position="979"/>
        <end position="988"/>
    </location>
</feature>
<dbReference type="Gene3D" id="3.60.21.10">
    <property type="match status" value="1"/>
</dbReference>
<dbReference type="PANTHER" id="PTHR32440:SF0">
    <property type="entry name" value="PHOSPHATASE DCR2-RELATED"/>
    <property type="match status" value="1"/>
</dbReference>
<evidence type="ECO:0000256" key="1">
    <source>
        <dbReference type="SAM" id="MobiDB-lite"/>
    </source>
</evidence>
<dbReference type="SMART" id="SM00806">
    <property type="entry name" value="AIP3"/>
    <property type="match status" value="1"/>
</dbReference>
<keyword evidence="5" id="KW-1185">Reference proteome</keyword>
<evidence type="ECO:0000259" key="3">
    <source>
        <dbReference type="SMART" id="SM00806"/>
    </source>
</evidence>
<feature type="compositionally biased region" description="Basic and acidic residues" evidence="1">
    <location>
        <begin position="864"/>
        <end position="876"/>
    </location>
</feature>
<dbReference type="InterPro" id="IPR022782">
    <property type="entry name" value="AIP3-like_C"/>
</dbReference>
<proteinExistence type="predicted"/>